<dbReference type="EMBL" id="JADCSA010000008">
    <property type="protein sequence ID" value="MBE7324892.1"/>
    <property type="molecule type" value="Genomic_DNA"/>
</dbReference>
<feature type="transmembrane region" description="Helical" evidence="1">
    <location>
        <begin position="68"/>
        <end position="86"/>
    </location>
</feature>
<keyword evidence="1" id="KW-1133">Transmembrane helix</keyword>
<dbReference type="Proteomes" id="UP000756387">
    <property type="component" value="Unassembled WGS sequence"/>
</dbReference>
<keyword evidence="1" id="KW-0812">Transmembrane</keyword>
<protein>
    <recommendedName>
        <fullName evidence="4">Integral membrane protein</fullName>
    </recommendedName>
</protein>
<keyword evidence="3" id="KW-1185">Reference proteome</keyword>
<name>A0ABR9RTG3_9ACTN</name>
<comment type="caution">
    <text evidence="2">The sequence shown here is derived from an EMBL/GenBank/DDBJ whole genome shotgun (WGS) entry which is preliminary data.</text>
</comment>
<evidence type="ECO:0000313" key="3">
    <source>
        <dbReference type="Proteomes" id="UP000756387"/>
    </source>
</evidence>
<feature type="transmembrane region" description="Helical" evidence="1">
    <location>
        <begin position="37"/>
        <end position="56"/>
    </location>
</feature>
<evidence type="ECO:0000256" key="1">
    <source>
        <dbReference type="SAM" id="Phobius"/>
    </source>
</evidence>
<sequence length="119" mass="12533">MNTVGLIVLLLHLVGIAALLGGLLAQARDPEKRITGVIRDGVGTAFVAGIVLVGLLEAGDGDVNHMKIGVKFLVNLVVLVLVMANLRKPRIPNGLYFALLGLTLLNVVLALFWSGGHAY</sequence>
<evidence type="ECO:0008006" key="4">
    <source>
        <dbReference type="Google" id="ProtNLM"/>
    </source>
</evidence>
<feature type="transmembrane region" description="Helical" evidence="1">
    <location>
        <begin position="6"/>
        <end position="25"/>
    </location>
</feature>
<keyword evidence="1" id="KW-0472">Membrane</keyword>
<reference evidence="2 3" key="1">
    <citation type="submission" date="2020-10" db="EMBL/GenBank/DDBJ databases">
        <title>Nocardioides sp. isolated from sludge.</title>
        <authorList>
            <person name="Zhang X."/>
        </authorList>
    </citation>
    <scope>NUCLEOTIDE SEQUENCE [LARGE SCALE GENOMIC DNA]</scope>
    <source>
        <strain evidence="2 3">Y6</strain>
    </source>
</reference>
<accession>A0ABR9RTG3</accession>
<evidence type="ECO:0000313" key="2">
    <source>
        <dbReference type="EMBL" id="MBE7324892.1"/>
    </source>
</evidence>
<proteinExistence type="predicted"/>
<gene>
    <name evidence="2" type="ORF">IEQ44_09510</name>
</gene>
<feature type="transmembrane region" description="Helical" evidence="1">
    <location>
        <begin position="93"/>
        <end position="113"/>
    </location>
</feature>
<organism evidence="2 3">
    <name type="scientific">Nocardioides malaquae</name>
    <dbReference type="NCBI Taxonomy" id="2773426"/>
    <lineage>
        <taxon>Bacteria</taxon>
        <taxon>Bacillati</taxon>
        <taxon>Actinomycetota</taxon>
        <taxon>Actinomycetes</taxon>
        <taxon>Propionibacteriales</taxon>
        <taxon>Nocardioidaceae</taxon>
        <taxon>Nocardioides</taxon>
    </lineage>
</organism>
<dbReference type="RefSeq" id="WP_193638232.1">
    <property type="nucleotide sequence ID" value="NZ_JADCSA010000008.1"/>
</dbReference>